<dbReference type="Proteomes" id="UP000034934">
    <property type="component" value="Unassembled WGS sequence"/>
</dbReference>
<keyword evidence="1" id="KW-1133">Transmembrane helix</keyword>
<dbReference type="AlphaFoldDB" id="A0A0G0BHP9"/>
<reference evidence="2 3" key="1">
    <citation type="journal article" date="2015" name="Nature">
        <title>rRNA introns, odd ribosomes, and small enigmatic genomes across a large radiation of phyla.</title>
        <authorList>
            <person name="Brown C.T."/>
            <person name="Hug L.A."/>
            <person name="Thomas B.C."/>
            <person name="Sharon I."/>
            <person name="Castelle C.J."/>
            <person name="Singh A."/>
            <person name="Wilkins M.J."/>
            <person name="Williams K.H."/>
            <person name="Banfield J.F."/>
        </authorList>
    </citation>
    <scope>NUCLEOTIDE SEQUENCE [LARGE SCALE GENOMIC DNA]</scope>
</reference>
<sequence>MILRIFFSLLLLISILFWPFWVSLILGLMAIIYFSFFLEAIILFFLSDLLFGVKEARFFNIYIISLIFSFLILIVVESLKKKIRSRE</sequence>
<evidence type="ECO:0000313" key="3">
    <source>
        <dbReference type="Proteomes" id="UP000034934"/>
    </source>
</evidence>
<comment type="caution">
    <text evidence="2">The sequence shown here is derived from an EMBL/GenBank/DDBJ whole genome shotgun (WGS) entry which is preliminary data.</text>
</comment>
<keyword evidence="1" id="KW-0472">Membrane</keyword>
<evidence type="ECO:0000313" key="2">
    <source>
        <dbReference type="EMBL" id="KKP30577.1"/>
    </source>
</evidence>
<feature type="transmembrane region" description="Helical" evidence="1">
    <location>
        <begin position="33"/>
        <end position="53"/>
    </location>
</feature>
<keyword evidence="1" id="KW-0812">Transmembrane</keyword>
<evidence type="ECO:0000256" key="1">
    <source>
        <dbReference type="SAM" id="Phobius"/>
    </source>
</evidence>
<feature type="transmembrane region" description="Helical" evidence="1">
    <location>
        <begin position="59"/>
        <end position="79"/>
    </location>
</feature>
<dbReference type="EMBL" id="LBOG01000002">
    <property type="protein sequence ID" value="KKP30577.1"/>
    <property type="molecule type" value="Genomic_DNA"/>
</dbReference>
<organism evidence="2 3">
    <name type="scientific">Candidatus Nomurabacteria bacterium GW2011_GWF1_31_48</name>
    <dbReference type="NCBI Taxonomy" id="1618767"/>
    <lineage>
        <taxon>Bacteria</taxon>
        <taxon>Candidatus Nomuraibacteriota</taxon>
    </lineage>
</organism>
<protein>
    <submittedName>
        <fullName evidence="2">Uncharacterized protein</fullName>
    </submittedName>
</protein>
<name>A0A0G0BHP9_9BACT</name>
<feature type="transmembrane region" description="Helical" evidence="1">
    <location>
        <begin position="6"/>
        <end position="26"/>
    </location>
</feature>
<gene>
    <name evidence="2" type="ORF">UR19_C0002G0098</name>
</gene>
<accession>A0A0G0BHP9</accession>
<proteinExistence type="predicted"/>